<dbReference type="Pfam" id="PF20064">
    <property type="entry name" value="DUF6463"/>
    <property type="match status" value="1"/>
</dbReference>
<keyword evidence="1" id="KW-0812">Transmembrane</keyword>
<dbReference type="InterPro" id="IPR045590">
    <property type="entry name" value="DUF6463"/>
</dbReference>
<gene>
    <name evidence="2" type="ORF">ACH4WX_26815</name>
</gene>
<organism evidence="2 3">
    <name type="scientific">Nocardia carnea</name>
    <dbReference type="NCBI Taxonomy" id="37328"/>
    <lineage>
        <taxon>Bacteria</taxon>
        <taxon>Bacillati</taxon>
        <taxon>Actinomycetota</taxon>
        <taxon>Actinomycetes</taxon>
        <taxon>Mycobacteriales</taxon>
        <taxon>Nocardiaceae</taxon>
        <taxon>Nocardia</taxon>
    </lineage>
</organism>
<feature type="transmembrane region" description="Helical" evidence="1">
    <location>
        <begin position="30"/>
        <end position="49"/>
    </location>
</feature>
<evidence type="ECO:0000313" key="3">
    <source>
        <dbReference type="Proteomes" id="UP001611263"/>
    </source>
</evidence>
<feature type="transmembrane region" description="Helical" evidence="1">
    <location>
        <begin position="56"/>
        <end position="75"/>
    </location>
</feature>
<reference evidence="2 3" key="1">
    <citation type="submission" date="2024-10" db="EMBL/GenBank/DDBJ databases">
        <title>The Natural Products Discovery Center: Release of the First 8490 Sequenced Strains for Exploring Actinobacteria Biosynthetic Diversity.</title>
        <authorList>
            <person name="Kalkreuter E."/>
            <person name="Kautsar S.A."/>
            <person name="Yang D."/>
            <person name="Bader C.D."/>
            <person name="Teijaro C.N."/>
            <person name="Fluegel L."/>
            <person name="Davis C.M."/>
            <person name="Simpson J.R."/>
            <person name="Lauterbach L."/>
            <person name="Steele A.D."/>
            <person name="Gui C."/>
            <person name="Meng S."/>
            <person name="Li G."/>
            <person name="Viehrig K."/>
            <person name="Ye F."/>
            <person name="Su P."/>
            <person name="Kiefer A.F."/>
            <person name="Nichols A."/>
            <person name="Cepeda A.J."/>
            <person name="Yan W."/>
            <person name="Fan B."/>
            <person name="Jiang Y."/>
            <person name="Adhikari A."/>
            <person name="Zheng C.-J."/>
            <person name="Schuster L."/>
            <person name="Cowan T.M."/>
            <person name="Smanski M.J."/>
            <person name="Chevrette M.G."/>
            <person name="De Carvalho L.P.S."/>
            <person name="Shen B."/>
        </authorList>
    </citation>
    <scope>NUCLEOTIDE SEQUENCE [LARGE SCALE GENOMIC DNA]</scope>
    <source>
        <strain evidence="2 3">NPDC020568</strain>
    </source>
</reference>
<protein>
    <submittedName>
        <fullName evidence="2">DUF6463 family protein</fullName>
    </submittedName>
</protein>
<dbReference type="RefSeq" id="WP_033245755.1">
    <property type="nucleotide sequence ID" value="NZ_JBIRUQ010000007.1"/>
</dbReference>
<accession>A0ABW7TTI1</accession>
<feature type="transmembrane region" description="Helical" evidence="1">
    <location>
        <begin position="81"/>
        <end position="97"/>
    </location>
</feature>
<keyword evidence="1" id="KW-0472">Membrane</keyword>
<sequence length="107" mass="11231">MVGGLLVFIGSVHTAMGIVVWATQDQDPELSFWFTAFGVLAVGLGIAVLEVERARGFVTAPILAAIAALAAFGLVYMPVSGFLSLLLPLAFGVVGWNKRHAMARTAT</sequence>
<dbReference type="GeneID" id="93508700"/>
<keyword evidence="1" id="KW-1133">Transmembrane helix</keyword>
<evidence type="ECO:0000256" key="1">
    <source>
        <dbReference type="SAM" id="Phobius"/>
    </source>
</evidence>
<comment type="caution">
    <text evidence="2">The sequence shown here is derived from an EMBL/GenBank/DDBJ whole genome shotgun (WGS) entry which is preliminary data.</text>
</comment>
<dbReference type="Proteomes" id="UP001611263">
    <property type="component" value="Unassembled WGS sequence"/>
</dbReference>
<name>A0ABW7TTI1_9NOCA</name>
<keyword evidence="3" id="KW-1185">Reference proteome</keyword>
<proteinExistence type="predicted"/>
<evidence type="ECO:0000313" key="2">
    <source>
        <dbReference type="EMBL" id="MFI1464352.1"/>
    </source>
</evidence>
<dbReference type="EMBL" id="JBIRUQ010000007">
    <property type="protein sequence ID" value="MFI1464352.1"/>
    <property type="molecule type" value="Genomic_DNA"/>
</dbReference>